<reference evidence="1" key="1">
    <citation type="submission" date="2022-07" db="EMBL/GenBank/DDBJ databases">
        <title>Phylogenomic reconstructions and comparative analyses of Kickxellomycotina fungi.</title>
        <authorList>
            <person name="Reynolds N.K."/>
            <person name="Stajich J.E."/>
            <person name="Barry K."/>
            <person name="Grigoriev I.V."/>
            <person name="Crous P."/>
            <person name="Smith M.E."/>
        </authorList>
    </citation>
    <scope>NUCLEOTIDE SEQUENCE</scope>
    <source>
        <strain evidence="1">BCRC 34780</strain>
    </source>
</reference>
<proteinExistence type="predicted"/>
<gene>
    <name evidence="1" type="ORF">H4R21_003709</name>
</gene>
<organism evidence="1 2">
    <name type="scientific">Coemansia helicoidea</name>
    <dbReference type="NCBI Taxonomy" id="1286919"/>
    <lineage>
        <taxon>Eukaryota</taxon>
        <taxon>Fungi</taxon>
        <taxon>Fungi incertae sedis</taxon>
        <taxon>Zoopagomycota</taxon>
        <taxon>Kickxellomycotina</taxon>
        <taxon>Kickxellomycetes</taxon>
        <taxon>Kickxellales</taxon>
        <taxon>Kickxellaceae</taxon>
        <taxon>Coemansia</taxon>
    </lineage>
</organism>
<protein>
    <submittedName>
        <fullName evidence="1">Uncharacterized protein</fullName>
    </submittedName>
</protein>
<name>A0ACC1L0J4_9FUNG</name>
<keyword evidence="2" id="KW-1185">Reference proteome</keyword>
<accession>A0ACC1L0J4</accession>
<dbReference type="Proteomes" id="UP001140087">
    <property type="component" value="Unassembled WGS sequence"/>
</dbReference>
<comment type="caution">
    <text evidence="1">The sequence shown here is derived from an EMBL/GenBank/DDBJ whole genome shotgun (WGS) entry which is preliminary data.</text>
</comment>
<dbReference type="EMBL" id="JANBUN010001241">
    <property type="protein sequence ID" value="KAJ2798993.1"/>
    <property type="molecule type" value="Genomic_DNA"/>
</dbReference>
<evidence type="ECO:0000313" key="2">
    <source>
        <dbReference type="Proteomes" id="UP001140087"/>
    </source>
</evidence>
<sequence>MPISSPLITEPRSVPIQVRRRLAQDGLLSFGMVHAYLHDQLTPQARIRTVRDLVRITADTHSIRFTPAALALLDRAPVIRSPGYLQPRLQLADVPLARYTPKIGRGMLSDPSPTAANYQRWRADWVADAESTRWTAIHHMPLEAKHVSLVWQLQHGCIPTAKQLQHMSPENTDKCPSCRNLAPDRTTPLPAPEHREDLAHYFHCCARVRRFWLLVGRFLAHTLPRTHRRTSLAITPREVAQGFGAWSALLPNHAALHCTNRSPLYSRCAPVLALGLLSHSPDPVAPCTGYPGFSLFFSVLATR</sequence>
<evidence type="ECO:0000313" key="1">
    <source>
        <dbReference type="EMBL" id="KAJ2798993.1"/>
    </source>
</evidence>